<dbReference type="Pfam" id="PF00950">
    <property type="entry name" value="ABC-3"/>
    <property type="match status" value="1"/>
</dbReference>
<proteinExistence type="inferred from homology"/>
<dbReference type="InterPro" id="IPR037294">
    <property type="entry name" value="ABC_BtuC-like"/>
</dbReference>
<name>A0A7C3ICR2_9SPIR</name>
<feature type="transmembrane region" description="Helical" evidence="7">
    <location>
        <begin position="258"/>
        <end position="281"/>
    </location>
</feature>
<keyword evidence="5 7" id="KW-0472">Membrane</keyword>
<keyword evidence="3 6" id="KW-0812">Transmembrane</keyword>
<comment type="caution">
    <text evidence="8">The sequence shown here is derived from an EMBL/GenBank/DDBJ whole genome shotgun (WGS) entry which is preliminary data.</text>
</comment>
<dbReference type="AlphaFoldDB" id="A0A7C3ICR2"/>
<evidence type="ECO:0000256" key="4">
    <source>
        <dbReference type="ARBA" id="ARBA00022989"/>
    </source>
</evidence>
<evidence type="ECO:0000313" key="8">
    <source>
        <dbReference type="EMBL" id="HFH28303.1"/>
    </source>
</evidence>
<feature type="transmembrane region" description="Helical" evidence="7">
    <location>
        <begin position="106"/>
        <end position="124"/>
    </location>
</feature>
<accession>A0A7C3ICR2</accession>
<dbReference type="GO" id="GO:0055085">
    <property type="term" value="P:transmembrane transport"/>
    <property type="evidence" value="ECO:0007669"/>
    <property type="project" value="InterPro"/>
</dbReference>
<dbReference type="PANTHER" id="PTHR30477">
    <property type="entry name" value="ABC-TRANSPORTER METAL-BINDING PROTEIN"/>
    <property type="match status" value="1"/>
</dbReference>
<evidence type="ECO:0000256" key="1">
    <source>
        <dbReference type="ARBA" id="ARBA00004141"/>
    </source>
</evidence>
<feature type="transmembrane region" description="Helical" evidence="7">
    <location>
        <begin position="231"/>
        <end position="252"/>
    </location>
</feature>
<dbReference type="SUPFAM" id="SSF81345">
    <property type="entry name" value="ABC transporter involved in vitamin B12 uptake, BtuC"/>
    <property type="match status" value="1"/>
</dbReference>
<organism evidence="8">
    <name type="scientific">Gracilinema caldarium</name>
    <dbReference type="NCBI Taxonomy" id="215591"/>
    <lineage>
        <taxon>Bacteria</taxon>
        <taxon>Pseudomonadati</taxon>
        <taxon>Spirochaetota</taxon>
        <taxon>Spirochaetia</taxon>
        <taxon>Spirochaetales</taxon>
        <taxon>Breznakiellaceae</taxon>
        <taxon>Gracilinema</taxon>
    </lineage>
</organism>
<keyword evidence="6" id="KW-0813">Transport</keyword>
<dbReference type="PANTHER" id="PTHR30477:SF18">
    <property type="entry name" value="METAL TRANSPORT SYSTEM MEMBRANE PROTEIN CT_417-RELATED"/>
    <property type="match status" value="1"/>
</dbReference>
<dbReference type="GO" id="GO:0043190">
    <property type="term" value="C:ATP-binding cassette (ABC) transporter complex"/>
    <property type="evidence" value="ECO:0007669"/>
    <property type="project" value="InterPro"/>
</dbReference>
<keyword evidence="4 7" id="KW-1133">Transmembrane helix</keyword>
<gene>
    <name evidence="8" type="ORF">ENS59_02160</name>
</gene>
<protein>
    <submittedName>
        <fullName evidence="8">Metal ABC transporter permease</fullName>
    </submittedName>
</protein>
<comment type="subcellular location">
    <subcellularLocation>
        <location evidence="6">Cell membrane</location>
        <topology evidence="6">Multi-pass membrane protein</topology>
    </subcellularLocation>
    <subcellularLocation>
        <location evidence="1">Membrane</location>
        <topology evidence="1">Multi-pass membrane protein</topology>
    </subcellularLocation>
</comment>
<dbReference type="EMBL" id="DSVL01000065">
    <property type="protein sequence ID" value="HFH28303.1"/>
    <property type="molecule type" value="Genomic_DNA"/>
</dbReference>
<feature type="transmembrane region" description="Helical" evidence="7">
    <location>
        <begin position="144"/>
        <end position="162"/>
    </location>
</feature>
<evidence type="ECO:0000256" key="5">
    <source>
        <dbReference type="ARBA" id="ARBA00023136"/>
    </source>
</evidence>
<dbReference type="InterPro" id="IPR001626">
    <property type="entry name" value="ABC_TroCD"/>
</dbReference>
<evidence type="ECO:0000256" key="7">
    <source>
        <dbReference type="SAM" id="Phobius"/>
    </source>
</evidence>
<dbReference type="CDD" id="cd06550">
    <property type="entry name" value="TM_ABC_iron-siderophores_like"/>
    <property type="match status" value="1"/>
</dbReference>
<feature type="transmembrane region" description="Helical" evidence="7">
    <location>
        <begin position="183"/>
        <end position="200"/>
    </location>
</feature>
<feature type="transmembrane region" description="Helical" evidence="7">
    <location>
        <begin position="71"/>
        <end position="94"/>
    </location>
</feature>
<evidence type="ECO:0000256" key="6">
    <source>
        <dbReference type="RuleBase" id="RU003943"/>
    </source>
</evidence>
<sequence>MSSFFSALFNPAFPFLQNALIASLLASILFGILGSVVTVKRIAGLAGAISHAVLGGIGMALFLSSTGVVPFITPMTGAILFAILSALIIGLVSLKAKQREDTVINAIWAIGMSLGVLFLAKTPGYRDPTSYLFGNILLVSREDLMLLAILDAVVLILVWRFYPQLEASAFDEEFARVRGVPTNRVFLIILGITAIAVVLLQTFVGIVMVIAMLTLPAGTAGYLAKNLAGMMISSWIFSSIFSFLGLALSWHYDLPSGAVVVVLSGAVFLAVSALRMVIVGYQKKKGLAS</sequence>
<dbReference type="Gene3D" id="1.10.3470.10">
    <property type="entry name" value="ABC transporter involved in vitamin B12 uptake, BtuC"/>
    <property type="match status" value="1"/>
</dbReference>
<comment type="similarity">
    <text evidence="2 6">Belongs to the ABC-3 integral membrane protein family.</text>
</comment>
<evidence type="ECO:0000256" key="3">
    <source>
        <dbReference type="ARBA" id="ARBA00022692"/>
    </source>
</evidence>
<reference evidence="8" key="1">
    <citation type="journal article" date="2020" name="mSystems">
        <title>Genome- and Community-Level Interaction Insights into Carbon Utilization and Element Cycling Functions of Hydrothermarchaeota in Hydrothermal Sediment.</title>
        <authorList>
            <person name="Zhou Z."/>
            <person name="Liu Y."/>
            <person name="Xu W."/>
            <person name="Pan J."/>
            <person name="Luo Z.H."/>
            <person name="Li M."/>
        </authorList>
    </citation>
    <scope>NUCLEOTIDE SEQUENCE [LARGE SCALE GENOMIC DNA]</scope>
    <source>
        <strain evidence="8">SpSt-503</strain>
    </source>
</reference>
<dbReference type="GO" id="GO:0010043">
    <property type="term" value="P:response to zinc ion"/>
    <property type="evidence" value="ECO:0007669"/>
    <property type="project" value="TreeGrafter"/>
</dbReference>
<feature type="transmembrane region" description="Helical" evidence="7">
    <location>
        <begin position="12"/>
        <end position="33"/>
    </location>
</feature>
<feature type="transmembrane region" description="Helical" evidence="7">
    <location>
        <begin position="45"/>
        <end position="65"/>
    </location>
</feature>
<evidence type="ECO:0000256" key="2">
    <source>
        <dbReference type="ARBA" id="ARBA00008034"/>
    </source>
</evidence>